<name>D5XBP7_THEPJ</name>
<evidence type="ECO:0000259" key="8">
    <source>
        <dbReference type="Pfam" id="PF00082"/>
    </source>
</evidence>
<dbReference type="GO" id="GO:0004252">
    <property type="term" value="F:serine-type endopeptidase activity"/>
    <property type="evidence" value="ECO:0007669"/>
    <property type="project" value="UniProtKB-UniRule"/>
</dbReference>
<evidence type="ECO:0000313" key="10">
    <source>
        <dbReference type="Proteomes" id="UP000002377"/>
    </source>
</evidence>
<dbReference type="PROSITE" id="PS00136">
    <property type="entry name" value="SUBTILASE_ASP"/>
    <property type="match status" value="1"/>
</dbReference>
<dbReference type="eggNOG" id="COG1404">
    <property type="taxonomic scope" value="Bacteria"/>
</dbReference>
<feature type="domain" description="Peptidase S8/S53" evidence="8">
    <location>
        <begin position="136"/>
        <end position="433"/>
    </location>
</feature>
<organism evidence="9 10">
    <name type="scientific">Thermincola potens (strain JR)</name>
    <dbReference type="NCBI Taxonomy" id="635013"/>
    <lineage>
        <taxon>Bacteria</taxon>
        <taxon>Bacillati</taxon>
        <taxon>Bacillota</taxon>
        <taxon>Clostridia</taxon>
        <taxon>Eubacteriales</taxon>
        <taxon>Thermincolaceae</taxon>
        <taxon>Thermincola</taxon>
    </lineage>
</organism>
<accession>D5XBP7</accession>
<evidence type="ECO:0000256" key="7">
    <source>
        <dbReference type="RuleBase" id="RU003355"/>
    </source>
</evidence>
<comment type="similarity">
    <text evidence="1 6 7">Belongs to the peptidase S8 family.</text>
</comment>
<dbReference type="InterPro" id="IPR036852">
    <property type="entry name" value="Peptidase_S8/S53_dom_sf"/>
</dbReference>
<dbReference type="InterPro" id="IPR023828">
    <property type="entry name" value="Peptidase_S8_Ser-AS"/>
</dbReference>
<dbReference type="PROSITE" id="PS51892">
    <property type="entry name" value="SUBTILASE"/>
    <property type="match status" value="1"/>
</dbReference>
<dbReference type="AlphaFoldDB" id="D5XBP7"/>
<sequence precursor="true">MRLDLRKAITLILITVILFSLFSFSISTFAANEKISADLASKIKNNSNSIVPIIVQTKQGLQEQHKTRIQQSGGKLKHDLSLIKGFSADLPASAIEEMSKDEDVVQISYDTEVRACLDTAVPAINAPAACAVGFTGKGITVAVIDTGIYPHPDLTQPTNRIIAFKDFINKKTSPYDDYGHGTHVAGIIAGNGKMSNGQYKGVAPEANLVGVKVLDNTGGGRASDVIAGIQWVVQNKATYNIKVINLSLGSPATQSYAADPLSQAAGAAWNAGLVVVAAAGNNGPAAGTINTPGINAHIITVGAVDDRGTVDTKDDVIAGFSSRGPTIDGLTKPDLVAPGVNITSLASDMSYLPKKNSGPGGKPGKALQAITQSKPQQTTISDYYVTMSGTSMATPMVAGTAALLLQQNPNWTPDEVKRQMMSTAVDLGFAPTEQGAGEVRI</sequence>
<dbReference type="EMBL" id="CP002028">
    <property type="protein sequence ID" value="ADG81445.1"/>
    <property type="molecule type" value="Genomic_DNA"/>
</dbReference>
<dbReference type="PANTHER" id="PTHR43806">
    <property type="entry name" value="PEPTIDASE S8"/>
    <property type="match status" value="1"/>
</dbReference>
<dbReference type="InterPro" id="IPR022398">
    <property type="entry name" value="Peptidase_S8_His-AS"/>
</dbReference>
<dbReference type="InterPro" id="IPR050131">
    <property type="entry name" value="Peptidase_S8_subtilisin-like"/>
</dbReference>
<evidence type="ECO:0000313" key="9">
    <source>
        <dbReference type="EMBL" id="ADG81445.1"/>
    </source>
</evidence>
<keyword evidence="2 6" id="KW-0645">Protease</keyword>
<dbReference type="InterPro" id="IPR000209">
    <property type="entry name" value="Peptidase_S8/S53_dom"/>
</dbReference>
<keyword evidence="4 6" id="KW-0720">Serine protease</keyword>
<dbReference type="SUPFAM" id="SSF52743">
    <property type="entry name" value="Subtilisin-like"/>
    <property type="match status" value="1"/>
</dbReference>
<protein>
    <submittedName>
        <fullName evidence="9">Peptidase S8 and S53 subtilisin kexin sedolisin</fullName>
    </submittedName>
</protein>
<gene>
    <name evidence="9" type="ordered locus">TherJR_0569</name>
</gene>
<evidence type="ECO:0000256" key="1">
    <source>
        <dbReference type="ARBA" id="ARBA00011073"/>
    </source>
</evidence>
<dbReference type="PANTHER" id="PTHR43806:SF65">
    <property type="entry name" value="SERINE PROTEASE APRX"/>
    <property type="match status" value="1"/>
</dbReference>
<feature type="active site" description="Charge relay system" evidence="5 6">
    <location>
        <position position="391"/>
    </location>
</feature>
<evidence type="ECO:0000256" key="3">
    <source>
        <dbReference type="ARBA" id="ARBA00022801"/>
    </source>
</evidence>
<dbReference type="GO" id="GO:0006508">
    <property type="term" value="P:proteolysis"/>
    <property type="evidence" value="ECO:0007669"/>
    <property type="project" value="UniProtKB-KW"/>
</dbReference>
<dbReference type="CDD" id="cd07487">
    <property type="entry name" value="Peptidases_S8_1"/>
    <property type="match status" value="1"/>
</dbReference>
<keyword evidence="3 6" id="KW-0378">Hydrolase</keyword>
<dbReference type="KEGG" id="tjr:TherJR_0569"/>
<dbReference type="PROSITE" id="PS00138">
    <property type="entry name" value="SUBTILASE_SER"/>
    <property type="match status" value="1"/>
</dbReference>
<evidence type="ECO:0000256" key="5">
    <source>
        <dbReference type="PIRSR" id="PIRSR615500-1"/>
    </source>
</evidence>
<dbReference type="HOGENOM" id="CLU_011263_15_5_9"/>
<dbReference type="STRING" id="635013.TherJR_0569"/>
<feature type="active site" description="Charge relay system" evidence="5 6">
    <location>
        <position position="145"/>
    </location>
</feature>
<feature type="active site" description="Charge relay system" evidence="5 6">
    <location>
        <position position="180"/>
    </location>
</feature>
<dbReference type="PROSITE" id="PS00137">
    <property type="entry name" value="SUBTILASE_HIS"/>
    <property type="match status" value="1"/>
</dbReference>
<dbReference type="OrthoDB" id="9798386at2"/>
<dbReference type="InterPro" id="IPR037045">
    <property type="entry name" value="S8pro/Inhibitor_I9_sf"/>
</dbReference>
<dbReference type="InterPro" id="IPR023827">
    <property type="entry name" value="Peptidase_S8_Asp-AS"/>
</dbReference>
<dbReference type="RefSeq" id="WP_013119466.1">
    <property type="nucleotide sequence ID" value="NC_014152.1"/>
</dbReference>
<proteinExistence type="inferred from homology"/>
<dbReference type="SUPFAM" id="SSF54897">
    <property type="entry name" value="Protease propeptides/inhibitors"/>
    <property type="match status" value="1"/>
</dbReference>
<evidence type="ECO:0000256" key="4">
    <source>
        <dbReference type="ARBA" id="ARBA00022825"/>
    </source>
</evidence>
<dbReference type="PRINTS" id="PR00723">
    <property type="entry name" value="SUBTILISIN"/>
</dbReference>
<dbReference type="Gene3D" id="3.40.50.200">
    <property type="entry name" value="Peptidase S8/S53 domain"/>
    <property type="match status" value="1"/>
</dbReference>
<keyword evidence="10" id="KW-1185">Reference proteome</keyword>
<evidence type="ECO:0000256" key="2">
    <source>
        <dbReference type="ARBA" id="ARBA00022670"/>
    </source>
</evidence>
<dbReference type="Proteomes" id="UP000002377">
    <property type="component" value="Chromosome"/>
</dbReference>
<dbReference type="InterPro" id="IPR015500">
    <property type="entry name" value="Peptidase_S8_subtilisin-rel"/>
</dbReference>
<dbReference type="Gene3D" id="3.30.70.80">
    <property type="entry name" value="Peptidase S8 propeptide/proteinase inhibitor I9"/>
    <property type="match status" value="1"/>
</dbReference>
<reference evidence="9 10" key="1">
    <citation type="submission" date="2010-05" db="EMBL/GenBank/DDBJ databases">
        <title>Complete sequence of Thermincola sp. JR.</title>
        <authorList>
            <consortium name="US DOE Joint Genome Institute"/>
            <person name="Lucas S."/>
            <person name="Copeland A."/>
            <person name="Lapidus A."/>
            <person name="Cheng J.-F."/>
            <person name="Bruce D."/>
            <person name="Goodwin L."/>
            <person name="Pitluck S."/>
            <person name="Chertkov O."/>
            <person name="Detter J.C."/>
            <person name="Han C."/>
            <person name="Tapia R."/>
            <person name="Land M."/>
            <person name="Hauser L."/>
            <person name="Kyrpides N."/>
            <person name="Mikhailova N."/>
            <person name="Hazen T.C."/>
            <person name="Woyke T."/>
        </authorList>
    </citation>
    <scope>NUCLEOTIDE SEQUENCE [LARGE SCALE GENOMIC DNA]</scope>
    <source>
        <strain evidence="9 10">JR</strain>
    </source>
</reference>
<dbReference type="Pfam" id="PF00082">
    <property type="entry name" value="Peptidase_S8"/>
    <property type="match status" value="1"/>
</dbReference>
<evidence type="ECO:0000256" key="6">
    <source>
        <dbReference type="PROSITE-ProRule" id="PRU01240"/>
    </source>
</evidence>